<reference evidence="3" key="1">
    <citation type="journal article" date="2023" name="Mol. Biol. Evol.">
        <title>Third-Generation Sequencing Reveals the Adaptive Role of the Epigenome in Three Deep-Sea Polychaetes.</title>
        <authorList>
            <person name="Perez M."/>
            <person name="Aroh O."/>
            <person name="Sun Y."/>
            <person name="Lan Y."/>
            <person name="Juniper S.K."/>
            <person name="Young C.R."/>
            <person name="Angers B."/>
            <person name="Qian P.Y."/>
        </authorList>
    </citation>
    <scope>NUCLEOTIDE SEQUENCE</scope>
    <source>
        <strain evidence="3">R07B-5</strain>
    </source>
</reference>
<comment type="caution">
    <text evidence="3">The sequence shown here is derived from an EMBL/GenBank/DDBJ whole genome shotgun (WGS) entry which is preliminary data.</text>
</comment>
<evidence type="ECO:0000313" key="4">
    <source>
        <dbReference type="Proteomes" id="UP001209878"/>
    </source>
</evidence>
<evidence type="ECO:0000256" key="2">
    <source>
        <dbReference type="SAM" id="Phobius"/>
    </source>
</evidence>
<dbReference type="EMBL" id="JAODUO010002405">
    <property type="protein sequence ID" value="KAK2152777.1"/>
    <property type="molecule type" value="Genomic_DNA"/>
</dbReference>
<proteinExistence type="predicted"/>
<dbReference type="Proteomes" id="UP001209878">
    <property type="component" value="Unassembled WGS sequence"/>
</dbReference>
<gene>
    <name evidence="3" type="ORF">NP493_2407g00008</name>
</gene>
<protein>
    <submittedName>
        <fullName evidence="3">Uncharacterized protein</fullName>
    </submittedName>
</protein>
<evidence type="ECO:0000313" key="3">
    <source>
        <dbReference type="EMBL" id="KAK2152777.1"/>
    </source>
</evidence>
<keyword evidence="2" id="KW-0812">Transmembrane</keyword>
<keyword evidence="2" id="KW-1133">Transmembrane helix</keyword>
<organism evidence="3 4">
    <name type="scientific">Ridgeia piscesae</name>
    <name type="common">Tubeworm</name>
    <dbReference type="NCBI Taxonomy" id="27915"/>
    <lineage>
        <taxon>Eukaryota</taxon>
        <taxon>Metazoa</taxon>
        <taxon>Spiralia</taxon>
        <taxon>Lophotrochozoa</taxon>
        <taxon>Annelida</taxon>
        <taxon>Polychaeta</taxon>
        <taxon>Sedentaria</taxon>
        <taxon>Canalipalpata</taxon>
        <taxon>Sabellida</taxon>
        <taxon>Siboglinidae</taxon>
        <taxon>Ridgeia</taxon>
    </lineage>
</organism>
<feature type="region of interest" description="Disordered" evidence="1">
    <location>
        <begin position="87"/>
        <end position="110"/>
    </location>
</feature>
<dbReference type="AlphaFoldDB" id="A0AAD9JHD0"/>
<keyword evidence="4" id="KW-1185">Reference proteome</keyword>
<evidence type="ECO:0000256" key="1">
    <source>
        <dbReference type="SAM" id="MobiDB-lite"/>
    </source>
</evidence>
<accession>A0AAD9JHD0</accession>
<feature type="transmembrane region" description="Helical" evidence="2">
    <location>
        <begin position="12"/>
        <end position="35"/>
    </location>
</feature>
<keyword evidence="2" id="KW-0472">Membrane</keyword>
<sequence length="138" mass="14922">MDKLTRLHNQKTINYDLVVTVVNNAMLTATTVHAYNYTAAHTAEVQGDTKASLPMAVIAGGSAAGVAVIASVTVTVICCLIMKSRTRETHSETTTKGTNGEVNKETDSETHQYTTLQVNNPMYANKTVDDEDAIYENP</sequence>
<name>A0AAD9JHD0_RIDPI</name>
<feature type="transmembrane region" description="Helical" evidence="2">
    <location>
        <begin position="55"/>
        <end position="81"/>
    </location>
</feature>